<reference evidence="5" key="1">
    <citation type="submission" date="2019-09" db="EMBL/GenBank/DDBJ databases">
        <title>Characterisation of the sponge microbiome using genome-centric metagenomics.</title>
        <authorList>
            <person name="Engelberts J.P."/>
            <person name="Robbins S.J."/>
            <person name="De Goeij J.M."/>
            <person name="Aranda M."/>
            <person name="Bell S.C."/>
            <person name="Webster N.S."/>
        </authorList>
    </citation>
    <scope>NUCLEOTIDE SEQUENCE</scope>
    <source>
        <strain evidence="5">SB0675_bin_29</strain>
    </source>
</reference>
<dbReference type="PROSITE" id="PS51194">
    <property type="entry name" value="HELICASE_CTER"/>
    <property type="match status" value="1"/>
</dbReference>
<sequence>MDVFAFRDKLIDDYARFSRSFTTIRAEDIQHAVDAAYKGGRYWPEPLIQLNPNFVQGGSIEDLTSSGVLDPECAKIFRIKSPTDSFGESLILYKHQAEAIEIAKRQESYVLTTGTGSGKSLSYFIPIVDDVLQRKRAGDPCRGITAIVVYPMNALCNSQLEQLGRFLTLGYGSGKEPVTFARYTGQESQEDRERIAKSPPDILLTNYVMLELIMTRFEQTDKAVRKHAVGLKYLVLDELHTYRGRQGADVAMLVRRVRERFNQDLLCIGTSATMGSEGTTESREQAAAEIASKLFGATVRKDNIITETLEPVTQEGVLYDGDSIRSAFEEGVPANPTHDDLSSHPIAAWVEYNLGLKEEDGKYVRLPQPLSVNNAAERLAEHSNLNAENCRKYLAEFLLAAYQSRNEKGQSFFAFRLHQFVSGAWNAYSTLEAPNERYVTLQGQQFKPGDRCRPLFTLSFCRECGQEYFPVWANVEANEPNSFESRDMTERSNEDEEMRYGFLMPDPSGRFDPADLEGQYPEEWLEFRSGVPRLKPHFRRYRPLGIKVNTLGHAVEDGLPVWYIPNAFRFCLNPDCNASFEGTTRSDLSKLSGLSSEGRSSATTVLALSSLRHLIGTDLDDSTKKLLAFTDNRQDASLQAGHFNDFIQILLLRGALLAAIRREPDEYLTDDLLTQRVLDCLNLDPRDYAANPDAKGPRAQVTEKALRDVLGYRLYFDLRRGWRITNPNLEQLNLLDIKYQGLQDCCQDEEEWQSRHPLLGSVSPEIRFTIVHELLDRMRKELCIKTIYLDEYVQERIRNQSFNQLKEPWGFSEDEMLSSRAFMIPRPSSRRRYREQGILHVSHRSAFGRWLKSQALWGPENPHYPERFDEDTYNQLIDDVLSVLTVYGYVDPTELDDERIGYQINSSVLEWRAATESPGGNRNTTNAFFLNLYENIASLLNGDDRILHQLEAREHTAQVEADVREEREERFRKGLQREKIVNGKLEPAGLPILFCSPTMELGVDIASLNTVYMRNVPPTPANYAQRSGRAGRSGQPALVVTYCAARAPHDQYFFSKQTNMVAGIVRTPTIDLANEDLIRSHFHAIWLAETEVKLGKSVREVLDREKPDELPLRQDIADQIGVARVVNKAEGRARRILATLSADLSKPFAPWYTETWLDSTMNSAKRSFDQAFNRWRSLYRATSSQIKATNAILNSPAASEQNRRDAKARHDEAYTQQNLLLDSRPTMNSDFYTYRYLAAEGFLPGYNFPRLPLMAFIPGRRERVARDSFLSRPRFLGLSEFGPQSFIYHEGSAYRVRRAILTIREDASVAGSSNLPVQAARICPSCGYGHFSDQMEFERCVNCDQLLEGGRRISNLYRIEQVSTRPAMRITSDEEERQRQGYEMITTLRFAQANGHPKAEAAAILDDDKTLLELKYGPASTLWRINLGWRRRQAKTIYGFSIDANTGEWTKDTQAPTDAEDDRVTDGKSVKRVTPFVEDTRNVLIVQPKVDLPKEAMISFQYALKRGIEQEYQLEEAELAAEPLPERDTCNAILLYEAAEGGAGVLTRLATDPDAIPRIARRALEVCHFSSESGRWDSFADLKDEEPECEAGCYRCLLSYYNQLDHEWIDRQHQEMIELLCRLARGQRKSIEAPHSADDSFEELVNASNSNLEQEWLNFLKTNDYHLPDRAQPYLQEHGTRPDFAYSDYQTLIYIDGPHHNEQTRRDLDADNTRRLEDAGFTVVRFGIDRSSWQSRIDEYAWVFGQGRVSVTE</sequence>
<evidence type="ECO:0000256" key="2">
    <source>
        <dbReference type="ARBA" id="ARBA00022840"/>
    </source>
</evidence>
<proteinExistence type="predicted"/>
<dbReference type="EMBL" id="VYDA01000366">
    <property type="protein sequence ID" value="MYH62086.1"/>
    <property type="molecule type" value="Genomic_DNA"/>
</dbReference>
<dbReference type="PANTHER" id="PTHR47962">
    <property type="entry name" value="ATP-DEPENDENT HELICASE LHR-RELATED-RELATED"/>
    <property type="match status" value="1"/>
</dbReference>
<dbReference type="SUPFAM" id="SSF52540">
    <property type="entry name" value="P-loop containing nucleoside triphosphate hydrolases"/>
    <property type="match status" value="2"/>
</dbReference>
<evidence type="ECO:0000256" key="1">
    <source>
        <dbReference type="ARBA" id="ARBA00022741"/>
    </source>
</evidence>
<organism evidence="5">
    <name type="scientific">Caldilineaceae bacterium SB0675_bin_29</name>
    <dbReference type="NCBI Taxonomy" id="2605266"/>
    <lineage>
        <taxon>Bacteria</taxon>
        <taxon>Bacillati</taxon>
        <taxon>Chloroflexota</taxon>
        <taxon>Caldilineae</taxon>
        <taxon>Caldilineales</taxon>
        <taxon>Caldilineaceae</taxon>
    </lineage>
</organism>
<dbReference type="InterPro" id="IPR027417">
    <property type="entry name" value="P-loop_NTPase"/>
</dbReference>
<dbReference type="InterPro" id="IPR011545">
    <property type="entry name" value="DEAD/DEAH_box_helicase_dom"/>
</dbReference>
<keyword evidence="5" id="KW-0378">Hydrolase</keyword>
<dbReference type="Pfam" id="PF09369">
    <property type="entry name" value="MZB"/>
    <property type="match status" value="1"/>
</dbReference>
<dbReference type="GO" id="GO:0016887">
    <property type="term" value="F:ATP hydrolysis activity"/>
    <property type="evidence" value="ECO:0007669"/>
    <property type="project" value="TreeGrafter"/>
</dbReference>
<dbReference type="InterPro" id="IPR018973">
    <property type="entry name" value="MZB"/>
</dbReference>
<dbReference type="GO" id="GO:0004386">
    <property type="term" value="F:helicase activity"/>
    <property type="evidence" value="ECO:0007669"/>
    <property type="project" value="UniProtKB-KW"/>
</dbReference>
<evidence type="ECO:0000259" key="3">
    <source>
        <dbReference type="PROSITE" id="PS51192"/>
    </source>
</evidence>
<dbReference type="GO" id="GO:0005524">
    <property type="term" value="F:ATP binding"/>
    <property type="evidence" value="ECO:0007669"/>
    <property type="project" value="UniProtKB-KW"/>
</dbReference>
<dbReference type="Pfam" id="PF00270">
    <property type="entry name" value="DEAD"/>
    <property type="match status" value="1"/>
</dbReference>
<evidence type="ECO:0000313" key="5">
    <source>
        <dbReference type="EMBL" id="MYH62086.1"/>
    </source>
</evidence>
<dbReference type="InterPro" id="IPR052511">
    <property type="entry name" value="ATP-dep_Helicase"/>
</dbReference>
<keyword evidence="2" id="KW-0067">ATP-binding</keyword>
<feature type="domain" description="Helicase C-terminal" evidence="4">
    <location>
        <begin position="931"/>
        <end position="1078"/>
    </location>
</feature>
<gene>
    <name evidence="5" type="ORF">F4148_10090</name>
</gene>
<dbReference type="PROSITE" id="PS51192">
    <property type="entry name" value="HELICASE_ATP_BIND_1"/>
    <property type="match status" value="1"/>
</dbReference>
<protein>
    <submittedName>
        <fullName evidence="5">DEAD/DEAH box helicase</fullName>
    </submittedName>
</protein>
<dbReference type="CDD" id="cd17923">
    <property type="entry name" value="DEXHc_Hrq1-like"/>
    <property type="match status" value="1"/>
</dbReference>
<dbReference type="SMART" id="SM00490">
    <property type="entry name" value="HELICc"/>
    <property type="match status" value="1"/>
</dbReference>
<dbReference type="Pfam" id="PF04480">
    <property type="entry name" value="DUF559"/>
    <property type="match status" value="1"/>
</dbReference>
<name>A0A6B1G3U7_9CHLR</name>
<accession>A0A6B1G3U7</accession>
<dbReference type="Gene3D" id="3.40.50.300">
    <property type="entry name" value="P-loop containing nucleotide triphosphate hydrolases"/>
    <property type="match status" value="2"/>
</dbReference>
<dbReference type="SMART" id="SM00487">
    <property type="entry name" value="DEXDc"/>
    <property type="match status" value="1"/>
</dbReference>
<dbReference type="InterPro" id="IPR014001">
    <property type="entry name" value="Helicase_ATP-bd"/>
</dbReference>
<dbReference type="InterPro" id="IPR007569">
    <property type="entry name" value="DUF559"/>
</dbReference>
<keyword evidence="1" id="KW-0547">Nucleotide-binding</keyword>
<dbReference type="InterPro" id="IPR001650">
    <property type="entry name" value="Helicase_C-like"/>
</dbReference>
<comment type="caution">
    <text evidence="5">The sequence shown here is derived from an EMBL/GenBank/DDBJ whole genome shotgun (WGS) entry which is preliminary data.</text>
</comment>
<keyword evidence="5" id="KW-0347">Helicase</keyword>
<dbReference type="GO" id="GO:0003677">
    <property type="term" value="F:DNA binding"/>
    <property type="evidence" value="ECO:0007669"/>
    <property type="project" value="TreeGrafter"/>
</dbReference>
<dbReference type="PANTHER" id="PTHR47962:SF5">
    <property type="entry name" value="ATP-DEPENDENT HELICASE LHR-RELATED"/>
    <property type="match status" value="1"/>
</dbReference>
<evidence type="ECO:0000259" key="4">
    <source>
        <dbReference type="PROSITE" id="PS51194"/>
    </source>
</evidence>
<dbReference type="Pfam" id="PF00271">
    <property type="entry name" value="Helicase_C"/>
    <property type="match status" value="1"/>
</dbReference>
<dbReference type="Gene3D" id="3.40.960.10">
    <property type="entry name" value="VSR Endonuclease"/>
    <property type="match status" value="1"/>
</dbReference>
<feature type="domain" description="Helicase ATP-binding" evidence="3">
    <location>
        <begin position="100"/>
        <end position="292"/>
    </location>
</feature>